<accession>A0A1F6N318</accession>
<evidence type="ECO:0000313" key="1">
    <source>
        <dbReference type="EMBL" id="OGH78100.1"/>
    </source>
</evidence>
<organism evidence="1 2">
    <name type="scientific">Candidatus Magasanikbacteria bacterium RIFCSPLOWO2_01_FULL_40_15</name>
    <dbReference type="NCBI Taxonomy" id="1798686"/>
    <lineage>
        <taxon>Bacteria</taxon>
        <taxon>Candidatus Magasanikiibacteriota</taxon>
    </lineage>
</organism>
<dbReference type="AlphaFoldDB" id="A0A1F6N318"/>
<evidence type="ECO:0000313" key="2">
    <source>
        <dbReference type="Proteomes" id="UP000177040"/>
    </source>
</evidence>
<comment type="caution">
    <text evidence="1">The sequence shown here is derived from an EMBL/GenBank/DDBJ whole genome shotgun (WGS) entry which is preliminary data.</text>
</comment>
<dbReference type="Proteomes" id="UP000177040">
    <property type="component" value="Unassembled WGS sequence"/>
</dbReference>
<protein>
    <submittedName>
        <fullName evidence="1">Uncharacterized protein</fullName>
    </submittedName>
</protein>
<gene>
    <name evidence="1" type="ORF">A2983_03400</name>
</gene>
<proteinExistence type="predicted"/>
<reference evidence="1 2" key="1">
    <citation type="journal article" date="2016" name="Nat. Commun.">
        <title>Thousands of microbial genomes shed light on interconnected biogeochemical processes in an aquifer system.</title>
        <authorList>
            <person name="Anantharaman K."/>
            <person name="Brown C.T."/>
            <person name="Hug L.A."/>
            <person name="Sharon I."/>
            <person name="Castelle C.J."/>
            <person name="Probst A.J."/>
            <person name="Thomas B.C."/>
            <person name="Singh A."/>
            <person name="Wilkins M.J."/>
            <person name="Karaoz U."/>
            <person name="Brodie E.L."/>
            <person name="Williams K.H."/>
            <person name="Hubbard S.S."/>
            <person name="Banfield J.F."/>
        </authorList>
    </citation>
    <scope>NUCLEOTIDE SEQUENCE [LARGE SCALE GENOMIC DNA]</scope>
</reference>
<name>A0A1F6N318_9BACT</name>
<dbReference type="EMBL" id="MFQH01000017">
    <property type="protein sequence ID" value="OGH78100.1"/>
    <property type="molecule type" value="Genomic_DNA"/>
</dbReference>
<sequence>MDTTPLKNLIDWYKKYSLRQGETFILEFFEKSKNKSDSPVNNLEKIIRSLVEFVTESKKNPEEFFLFPNDKIIISSLATVDKDYIHSVVPVMWYGLGLQTGDYDLWEPEQIIKECEEVFSGAVDNVPVLIRNIREVGKNEDAINFCQKFINQFILLDKCTIITELNWHNSLIIAIALNTVYERLYQLSEDEQKIILQHSLYVALCAGINVQTSLQAVLYHTKTIFSFIATYERLTQILEESNETVIQINENSIQTLGSLWNDYCEKNKNDWSDIKKLKFFSDSLTTNEFQKEKIFAGFKILLDLKTAVLQQKNYSDDYNESEEFRNDVIKLIFWFGIGDAGYDDLKKYFQQTEKKVSITAFVKRLVEIIGLQDMEQIENVLLFSGLLRELNWMPEDDNLISFHESTSQFHWNQELLS</sequence>